<name>A0AAW0C5J3_9AGAR</name>
<gene>
    <name evidence="2" type="ORF">R3P38DRAFT_2922299</name>
</gene>
<dbReference type="Proteomes" id="UP001362999">
    <property type="component" value="Unassembled WGS sequence"/>
</dbReference>
<evidence type="ECO:0000313" key="3">
    <source>
        <dbReference type="Proteomes" id="UP001362999"/>
    </source>
</evidence>
<dbReference type="EMBL" id="JAWWNJ010000023">
    <property type="protein sequence ID" value="KAK7033368.1"/>
    <property type="molecule type" value="Genomic_DNA"/>
</dbReference>
<keyword evidence="3" id="KW-1185">Reference proteome</keyword>
<comment type="caution">
    <text evidence="2">The sequence shown here is derived from an EMBL/GenBank/DDBJ whole genome shotgun (WGS) entry which is preliminary data.</text>
</comment>
<reference evidence="2 3" key="1">
    <citation type="journal article" date="2024" name="J Genomics">
        <title>Draft genome sequencing and assembly of Favolaschia claudopus CIRM-BRFM 2984 isolated from oak limbs.</title>
        <authorList>
            <person name="Navarro D."/>
            <person name="Drula E."/>
            <person name="Chaduli D."/>
            <person name="Cazenave R."/>
            <person name="Ahrendt S."/>
            <person name="Wang J."/>
            <person name="Lipzen A."/>
            <person name="Daum C."/>
            <person name="Barry K."/>
            <person name="Grigoriev I.V."/>
            <person name="Favel A."/>
            <person name="Rosso M.N."/>
            <person name="Martin F."/>
        </authorList>
    </citation>
    <scope>NUCLEOTIDE SEQUENCE [LARGE SCALE GENOMIC DNA]</scope>
    <source>
        <strain evidence="2 3">CIRM-BRFM 2984</strain>
    </source>
</reference>
<evidence type="ECO:0000259" key="1">
    <source>
        <dbReference type="Pfam" id="PF20521"/>
    </source>
</evidence>
<dbReference type="AlphaFoldDB" id="A0AAW0C5J3"/>
<sequence length="297" mass="31068">MGGTLRVSRTGTVRCLRNRSHKSTAFEREKKILCTEDALEGSLRVLRTRTVRCLCNQNMSGDPLVSYGGSGQCSDVTCARHQMRATTYSTAALAMLSSFCSPVSGVAVGQDSNSDPFGGKQHAHTLAHIDITNGVPTGPPVYGFPNSNSTDVAGRRNVDYCIANAAQTGNCIQVAAFLSAIGVGIASIMKSDSDNADCTVHTGGVEGVTWEVWATGENGAKCDTSAELKTIAGAIDVYLRAQNKSVCGVHCIRLTHGGTYSGYVTLAAPNMNPDSFYCGSAYTFGQCGSGGGGDNHN</sequence>
<dbReference type="Pfam" id="PF20521">
    <property type="entry name" value="DUF6736"/>
    <property type="match status" value="1"/>
</dbReference>
<proteinExistence type="predicted"/>
<accession>A0AAW0C5J3</accession>
<protein>
    <recommendedName>
        <fullName evidence="1">Secreted protein CSS2 C-terminal domain-containing protein</fullName>
    </recommendedName>
</protein>
<feature type="domain" description="Secreted protein CSS2 C-terminal" evidence="1">
    <location>
        <begin position="150"/>
        <end position="276"/>
    </location>
</feature>
<organism evidence="2 3">
    <name type="scientific">Favolaschia claudopus</name>
    <dbReference type="NCBI Taxonomy" id="2862362"/>
    <lineage>
        <taxon>Eukaryota</taxon>
        <taxon>Fungi</taxon>
        <taxon>Dikarya</taxon>
        <taxon>Basidiomycota</taxon>
        <taxon>Agaricomycotina</taxon>
        <taxon>Agaricomycetes</taxon>
        <taxon>Agaricomycetidae</taxon>
        <taxon>Agaricales</taxon>
        <taxon>Marasmiineae</taxon>
        <taxon>Mycenaceae</taxon>
        <taxon>Favolaschia</taxon>
    </lineage>
</organism>
<evidence type="ECO:0000313" key="2">
    <source>
        <dbReference type="EMBL" id="KAK7033368.1"/>
    </source>
</evidence>
<dbReference type="InterPro" id="IPR046624">
    <property type="entry name" value="CSS2_C"/>
</dbReference>